<feature type="transmembrane region" description="Helical" evidence="1">
    <location>
        <begin position="20"/>
        <end position="43"/>
    </location>
</feature>
<evidence type="ECO:0000313" key="2">
    <source>
        <dbReference type="EMBL" id="MEQ2163726.1"/>
    </source>
</evidence>
<name>A0ABV0MX70_9TELE</name>
<gene>
    <name evidence="2" type="ORF">GOODEAATRI_033259</name>
</gene>
<sequence>VYWWFLESLEVEWEAVSASTVSVCRLCAMLGLAVFFAFSFFFLRMWRAGAPAQVFLILTAISWVFKEGEPREGVSPLCSPSDLAQSGFSWSNLCLLIPESCLKESRNPETRLLQTHGSCSLPPSPSSQGELSGPLRRIFTCLSTLHRSPQVAAEFFFPRGRMDSSLTGDHRN</sequence>
<proteinExistence type="predicted"/>
<organism evidence="2 3">
    <name type="scientific">Goodea atripinnis</name>
    <dbReference type="NCBI Taxonomy" id="208336"/>
    <lineage>
        <taxon>Eukaryota</taxon>
        <taxon>Metazoa</taxon>
        <taxon>Chordata</taxon>
        <taxon>Craniata</taxon>
        <taxon>Vertebrata</taxon>
        <taxon>Euteleostomi</taxon>
        <taxon>Actinopterygii</taxon>
        <taxon>Neopterygii</taxon>
        <taxon>Teleostei</taxon>
        <taxon>Neoteleostei</taxon>
        <taxon>Acanthomorphata</taxon>
        <taxon>Ovalentaria</taxon>
        <taxon>Atherinomorphae</taxon>
        <taxon>Cyprinodontiformes</taxon>
        <taxon>Goodeidae</taxon>
        <taxon>Goodea</taxon>
    </lineage>
</organism>
<evidence type="ECO:0000256" key="1">
    <source>
        <dbReference type="SAM" id="Phobius"/>
    </source>
</evidence>
<keyword evidence="3" id="KW-1185">Reference proteome</keyword>
<evidence type="ECO:0000313" key="3">
    <source>
        <dbReference type="Proteomes" id="UP001476798"/>
    </source>
</evidence>
<feature type="non-terminal residue" evidence="2">
    <location>
        <position position="1"/>
    </location>
</feature>
<protein>
    <submittedName>
        <fullName evidence="2">Uncharacterized protein</fullName>
    </submittedName>
</protein>
<dbReference type="Proteomes" id="UP001476798">
    <property type="component" value="Unassembled WGS sequence"/>
</dbReference>
<keyword evidence="1" id="KW-1133">Transmembrane helix</keyword>
<dbReference type="EMBL" id="JAHRIO010016745">
    <property type="protein sequence ID" value="MEQ2163726.1"/>
    <property type="molecule type" value="Genomic_DNA"/>
</dbReference>
<keyword evidence="1" id="KW-0472">Membrane</keyword>
<comment type="caution">
    <text evidence="2">The sequence shown here is derived from an EMBL/GenBank/DDBJ whole genome shotgun (WGS) entry which is preliminary data.</text>
</comment>
<reference evidence="2 3" key="1">
    <citation type="submission" date="2021-06" db="EMBL/GenBank/DDBJ databases">
        <authorList>
            <person name="Palmer J.M."/>
        </authorList>
    </citation>
    <scope>NUCLEOTIDE SEQUENCE [LARGE SCALE GENOMIC DNA]</scope>
    <source>
        <strain evidence="2 3">GA_2019</strain>
        <tissue evidence="2">Muscle</tissue>
    </source>
</reference>
<keyword evidence="1" id="KW-0812">Transmembrane</keyword>
<accession>A0ABV0MX70</accession>